<evidence type="ECO:0000256" key="3">
    <source>
        <dbReference type="ARBA" id="ARBA00022989"/>
    </source>
</evidence>
<feature type="transmembrane region" description="Helical" evidence="5">
    <location>
        <begin position="104"/>
        <end position="128"/>
    </location>
</feature>
<comment type="subcellular location">
    <subcellularLocation>
        <location evidence="1">Membrane</location>
        <topology evidence="1">Multi-pass membrane protein</topology>
    </subcellularLocation>
</comment>
<evidence type="ECO:0000256" key="5">
    <source>
        <dbReference type="SAM" id="Phobius"/>
    </source>
</evidence>
<evidence type="ECO:0008006" key="7">
    <source>
        <dbReference type="Google" id="ProtNLM"/>
    </source>
</evidence>
<evidence type="ECO:0000256" key="1">
    <source>
        <dbReference type="ARBA" id="ARBA00004141"/>
    </source>
</evidence>
<dbReference type="PANTHER" id="PTHR30520">
    <property type="entry name" value="FORMATE TRANSPORTER-RELATED"/>
    <property type="match status" value="1"/>
</dbReference>
<keyword evidence="2 5" id="KW-0812">Transmembrane</keyword>
<organism evidence="6">
    <name type="scientific">uncultured Rubrobacteraceae bacterium</name>
    <dbReference type="NCBI Taxonomy" id="349277"/>
    <lineage>
        <taxon>Bacteria</taxon>
        <taxon>Bacillati</taxon>
        <taxon>Actinomycetota</taxon>
        <taxon>Rubrobacteria</taxon>
        <taxon>Rubrobacterales</taxon>
        <taxon>Rubrobacteraceae</taxon>
        <taxon>environmental samples</taxon>
    </lineage>
</organism>
<evidence type="ECO:0000256" key="2">
    <source>
        <dbReference type="ARBA" id="ARBA00022692"/>
    </source>
</evidence>
<evidence type="ECO:0000256" key="4">
    <source>
        <dbReference type="ARBA" id="ARBA00023136"/>
    </source>
</evidence>
<dbReference type="AlphaFoldDB" id="A0A6J4QM75"/>
<feature type="transmembrane region" description="Helical" evidence="5">
    <location>
        <begin position="56"/>
        <end position="74"/>
    </location>
</feature>
<dbReference type="InterPro" id="IPR023271">
    <property type="entry name" value="Aquaporin-like"/>
</dbReference>
<dbReference type="Gene3D" id="1.20.1080.10">
    <property type="entry name" value="Glycerol uptake facilitator protein"/>
    <property type="match status" value="1"/>
</dbReference>
<accession>A0A6J4QM75</accession>
<dbReference type="PANTHER" id="PTHR30520:SF2">
    <property type="entry name" value="INNER MEMBRANE PROTEIN YFDC"/>
    <property type="match status" value="1"/>
</dbReference>
<feature type="transmembrane region" description="Helical" evidence="5">
    <location>
        <begin position="27"/>
        <end position="50"/>
    </location>
</feature>
<sequence length="264" mass="27682">MADTKNAGEILKAVVEDGREELDRASLGLAFSGVAAGLNISFSAVALAVVGALTGGVGLAAYLVYPLGFLIVILGKAQLYTENTVTPVTVALTDPRIVPNMMRLWAVVFVANVLGATLFSAVIVYGHILDPAALRILFEEVSHKAQYGFGVVFLKAIFGGWLVAMIAWLVAASQDTISQVFFVFSLAFLIPAAGLTHCIAGSSEFLISVFSGEETWGGYLGGFLVPTTLGNTVGGVILVALLNYGQVMGSRAKTAFSGVTDRRD</sequence>
<feature type="transmembrane region" description="Helical" evidence="5">
    <location>
        <begin position="148"/>
        <end position="171"/>
    </location>
</feature>
<keyword evidence="3 5" id="KW-1133">Transmembrane helix</keyword>
<reference evidence="6" key="1">
    <citation type="submission" date="2020-02" db="EMBL/GenBank/DDBJ databases">
        <authorList>
            <person name="Meier V. D."/>
        </authorList>
    </citation>
    <scope>NUCLEOTIDE SEQUENCE</scope>
    <source>
        <strain evidence="6">AVDCRST_MAG58</strain>
    </source>
</reference>
<proteinExistence type="predicted"/>
<name>A0A6J4QM75_9ACTN</name>
<keyword evidence="4 5" id="KW-0472">Membrane</keyword>
<feature type="transmembrane region" description="Helical" evidence="5">
    <location>
        <begin position="223"/>
        <end position="244"/>
    </location>
</feature>
<evidence type="ECO:0000313" key="6">
    <source>
        <dbReference type="EMBL" id="CAA9443903.1"/>
    </source>
</evidence>
<dbReference type="GO" id="GO:0015499">
    <property type="term" value="F:formate transmembrane transporter activity"/>
    <property type="evidence" value="ECO:0007669"/>
    <property type="project" value="TreeGrafter"/>
</dbReference>
<feature type="transmembrane region" description="Helical" evidence="5">
    <location>
        <begin position="180"/>
        <end position="203"/>
    </location>
</feature>
<dbReference type="InterPro" id="IPR000292">
    <property type="entry name" value="For/NO2_transpt"/>
</dbReference>
<dbReference type="EMBL" id="CADCVF010000005">
    <property type="protein sequence ID" value="CAA9443903.1"/>
    <property type="molecule type" value="Genomic_DNA"/>
</dbReference>
<dbReference type="Pfam" id="PF01226">
    <property type="entry name" value="Form_Nir_trans"/>
    <property type="match status" value="1"/>
</dbReference>
<dbReference type="GO" id="GO:0005886">
    <property type="term" value="C:plasma membrane"/>
    <property type="evidence" value="ECO:0007669"/>
    <property type="project" value="TreeGrafter"/>
</dbReference>
<gene>
    <name evidence="6" type="ORF">AVDCRST_MAG58-225</name>
</gene>
<protein>
    <recommendedName>
        <fullName evidence="7">Inner membrane protein YfdC</fullName>
    </recommendedName>
</protein>